<dbReference type="PANTHER" id="PTHR42953">
    <property type="entry name" value="HIGH-AFFINITY ZINC UPTAKE SYSTEM PROTEIN ZNUA-RELATED"/>
    <property type="match status" value="1"/>
</dbReference>
<organism evidence="6 7">
    <name type="scientific">Clostridium tanneri</name>
    <dbReference type="NCBI Taxonomy" id="3037988"/>
    <lineage>
        <taxon>Bacteria</taxon>
        <taxon>Bacillati</taxon>
        <taxon>Bacillota</taxon>
        <taxon>Clostridia</taxon>
        <taxon>Eubacteriales</taxon>
        <taxon>Clostridiaceae</taxon>
        <taxon>Clostridium</taxon>
    </lineage>
</organism>
<dbReference type="EMBL" id="JARUJP010000002">
    <property type="protein sequence ID" value="MDW8800032.1"/>
    <property type="molecule type" value="Genomic_DNA"/>
</dbReference>
<proteinExistence type="predicted"/>
<dbReference type="RefSeq" id="WP_318796665.1">
    <property type="nucleotide sequence ID" value="NZ_JARUJP010000002.1"/>
</dbReference>
<gene>
    <name evidence="6" type="ORF">P8V03_02555</name>
</gene>
<dbReference type="InterPro" id="IPR006129">
    <property type="entry name" value="AdhesinB"/>
</dbReference>
<protein>
    <submittedName>
        <fullName evidence="6">Zinc ABC transporter substrate-binding protein</fullName>
    </submittedName>
</protein>
<evidence type="ECO:0000256" key="3">
    <source>
        <dbReference type="ARBA" id="ARBA00022723"/>
    </source>
</evidence>
<accession>A0ABU4JPJ1</accession>
<evidence type="ECO:0000313" key="6">
    <source>
        <dbReference type="EMBL" id="MDW8800032.1"/>
    </source>
</evidence>
<comment type="subcellular location">
    <subcellularLocation>
        <location evidence="1">Cell envelope</location>
    </subcellularLocation>
</comment>
<name>A0ABU4JPJ1_9CLOT</name>
<keyword evidence="4" id="KW-0732">Signal</keyword>
<dbReference type="Gene3D" id="3.40.50.1980">
    <property type="entry name" value="Nitrogenase molybdenum iron protein domain"/>
    <property type="match status" value="1"/>
</dbReference>
<dbReference type="SUPFAM" id="SSF53807">
    <property type="entry name" value="Helical backbone' metal receptor"/>
    <property type="match status" value="1"/>
</dbReference>
<keyword evidence="5" id="KW-0175">Coiled coil</keyword>
<dbReference type="InterPro" id="IPR006127">
    <property type="entry name" value="ZnuA-like"/>
</dbReference>
<dbReference type="PANTHER" id="PTHR42953:SF1">
    <property type="entry name" value="METAL-BINDING PROTEIN HI_0362-RELATED"/>
    <property type="match status" value="1"/>
</dbReference>
<keyword evidence="2" id="KW-0813">Transport</keyword>
<evidence type="ECO:0000256" key="1">
    <source>
        <dbReference type="ARBA" id="ARBA00004196"/>
    </source>
</evidence>
<evidence type="ECO:0000256" key="4">
    <source>
        <dbReference type="ARBA" id="ARBA00022729"/>
    </source>
</evidence>
<keyword evidence="3" id="KW-0479">Metal-binding</keyword>
<sequence length="321" mass="37343">MKNLRKKLGVFLVFIIIFLVGCGSKVEKESAAIEELPKMETKKNVDLNIVTTDKLLYSMVKTLVKEKHLVEYMFKDRESEINFTFSSDSLNNVAKKDLFIYMGAGFEPWINDFIDKLNKSRVGVINVSRGVNLISYNKVVKYKDVVLKDNPYYLLNIDNYKVALLNIKNSIQDRDPKNRDQYEKNFSEQLKRLEGYQNELKTIRDKLADYTFIVVEDELSYFVKYNDFKVMEINSQGNEKRILPQDSNAALELESKLKESKKLILLYNNDTVLKDNEALIGKYNIKTVNIKMINDESSYDAILKANIESLKKVYEEEPVIK</sequence>
<dbReference type="InterPro" id="IPR050492">
    <property type="entry name" value="Bact_metal-bind_prot9"/>
</dbReference>
<dbReference type="Proteomes" id="UP001281656">
    <property type="component" value="Unassembled WGS sequence"/>
</dbReference>
<dbReference type="PROSITE" id="PS51257">
    <property type="entry name" value="PROKAR_LIPOPROTEIN"/>
    <property type="match status" value="1"/>
</dbReference>
<comment type="caution">
    <text evidence="6">The sequence shown here is derived from an EMBL/GenBank/DDBJ whole genome shotgun (WGS) entry which is preliminary data.</text>
</comment>
<dbReference type="PRINTS" id="PR00691">
    <property type="entry name" value="ADHESINB"/>
</dbReference>
<evidence type="ECO:0000256" key="5">
    <source>
        <dbReference type="SAM" id="Coils"/>
    </source>
</evidence>
<evidence type="ECO:0000313" key="7">
    <source>
        <dbReference type="Proteomes" id="UP001281656"/>
    </source>
</evidence>
<keyword evidence="7" id="KW-1185">Reference proteome</keyword>
<reference evidence="6 7" key="1">
    <citation type="submission" date="2023-04" db="EMBL/GenBank/DDBJ databases">
        <title>Clostridium tannerae sp. nov., isolated from the fecal material of an alpaca.</title>
        <authorList>
            <person name="Miller S."/>
            <person name="Hendry M."/>
            <person name="King J."/>
            <person name="Sankaranarayanan K."/>
            <person name="Lawson P.A."/>
        </authorList>
    </citation>
    <scope>NUCLEOTIDE SEQUENCE [LARGE SCALE GENOMIC DNA]</scope>
    <source>
        <strain evidence="6 7">A1-XYC3</strain>
    </source>
</reference>
<feature type="coiled-coil region" evidence="5">
    <location>
        <begin position="179"/>
        <end position="206"/>
    </location>
</feature>
<evidence type="ECO:0000256" key="2">
    <source>
        <dbReference type="ARBA" id="ARBA00022448"/>
    </source>
</evidence>
<dbReference type="Pfam" id="PF01297">
    <property type="entry name" value="ZnuA"/>
    <property type="match status" value="1"/>
</dbReference>